<sequence length="228" mass="24601">MSRQTEITETTYMHRGPFLFHRSILIDIPTHRVYQRPAGGLEPPPDLPAAASLETRKATATSLVTISARSFRGIGECLGTPRPGKTTRSLPNVPCSSYTGSSTLCPVPESTIQASSAPDKNSATTTTTTTPTTTDHDHNHDHDHDRDRDPDHDLAAVNQKDFATTTPTTTLTTTLTTTTTPTTTTIPTTTMTPTTTTTPTTTMTPTTTTISRTTHDDDSSGWPRPRPV</sequence>
<evidence type="ECO:0000256" key="1">
    <source>
        <dbReference type="SAM" id="MobiDB-lite"/>
    </source>
</evidence>
<feature type="compositionally biased region" description="Low complexity" evidence="1">
    <location>
        <begin position="164"/>
        <end position="210"/>
    </location>
</feature>
<dbReference type="AlphaFoldDB" id="A0A5J5EN50"/>
<dbReference type="EMBL" id="VXIS01000209">
    <property type="protein sequence ID" value="KAA8896557.1"/>
    <property type="molecule type" value="Genomic_DNA"/>
</dbReference>
<evidence type="ECO:0000313" key="3">
    <source>
        <dbReference type="Proteomes" id="UP000326924"/>
    </source>
</evidence>
<dbReference type="InParanoid" id="A0A5J5EN50"/>
<organism evidence="2 3">
    <name type="scientific">Sphaerosporella brunnea</name>
    <dbReference type="NCBI Taxonomy" id="1250544"/>
    <lineage>
        <taxon>Eukaryota</taxon>
        <taxon>Fungi</taxon>
        <taxon>Dikarya</taxon>
        <taxon>Ascomycota</taxon>
        <taxon>Pezizomycotina</taxon>
        <taxon>Pezizomycetes</taxon>
        <taxon>Pezizales</taxon>
        <taxon>Pyronemataceae</taxon>
        <taxon>Sphaerosporella</taxon>
    </lineage>
</organism>
<dbReference type="Proteomes" id="UP000326924">
    <property type="component" value="Unassembled WGS sequence"/>
</dbReference>
<reference evidence="2 3" key="1">
    <citation type="submission" date="2019-09" db="EMBL/GenBank/DDBJ databases">
        <title>Draft genome of the ectomycorrhizal ascomycete Sphaerosporella brunnea.</title>
        <authorList>
            <consortium name="DOE Joint Genome Institute"/>
            <person name="Benucci G.M."/>
            <person name="Marozzi G."/>
            <person name="Antonielli L."/>
            <person name="Sanchez S."/>
            <person name="Marco P."/>
            <person name="Wang X."/>
            <person name="Falini L.B."/>
            <person name="Barry K."/>
            <person name="Haridas S."/>
            <person name="Lipzen A."/>
            <person name="Labutti K."/>
            <person name="Grigoriev I.V."/>
            <person name="Murat C."/>
            <person name="Martin F."/>
            <person name="Albertini E."/>
            <person name="Donnini D."/>
            <person name="Bonito G."/>
        </authorList>
    </citation>
    <scope>NUCLEOTIDE SEQUENCE [LARGE SCALE GENOMIC DNA]</scope>
    <source>
        <strain evidence="2 3">Sb_GMNB300</strain>
    </source>
</reference>
<gene>
    <name evidence="2" type="ORF">FN846DRAFT_910632</name>
</gene>
<feature type="compositionally biased region" description="Low complexity" evidence="1">
    <location>
        <begin position="124"/>
        <end position="133"/>
    </location>
</feature>
<protein>
    <submittedName>
        <fullName evidence="2">Uncharacterized protein</fullName>
    </submittedName>
</protein>
<name>A0A5J5EN50_9PEZI</name>
<comment type="caution">
    <text evidence="2">The sequence shown here is derived from an EMBL/GenBank/DDBJ whole genome shotgun (WGS) entry which is preliminary data.</text>
</comment>
<feature type="compositionally biased region" description="Basic and acidic residues" evidence="1">
    <location>
        <begin position="134"/>
        <end position="154"/>
    </location>
</feature>
<accession>A0A5J5EN50</accession>
<feature type="compositionally biased region" description="Polar residues" evidence="1">
    <location>
        <begin position="100"/>
        <end position="123"/>
    </location>
</feature>
<evidence type="ECO:0000313" key="2">
    <source>
        <dbReference type="EMBL" id="KAA8896557.1"/>
    </source>
</evidence>
<keyword evidence="3" id="KW-1185">Reference proteome</keyword>
<feature type="region of interest" description="Disordered" evidence="1">
    <location>
        <begin position="100"/>
        <end position="228"/>
    </location>
</feature>
<proteinExistence type="predicted"/>